<dbReference type="GeneID" id="106157902"/>
<name>A0A2R2MIM8_LINAN</name>
<organism evidence="7 8">
    <name type="scientific">Lingula anatina</name>
    <name type="common">Brachiopod</name>
    <name type="synonym">Lingula unguis</name>
    <dbReference type="NCBI Taxonomy" id="7574"/>
    <lineage>
        <taxon>Eukaryota</taxon>
        <taxon>Metazoa</taxon>
        <taxon>Spiralia</taxon>
        <taxon>Lophotrochozoa</taxon>
        <taxon>Brachiopoda</taxon>
        <taxon>Linguliformea</taxon>
        <taxon>Lingulata</taxon>
        <taxon>Lingulida</taxon>
        <taxon>Linguloidea</taxon>
        <taxon>Lingulidae</taxon>
        <taxon>Lingula</taxon>
    </lineage>
</organism>
<keyword evidence="5" id="KW-1133">Transmembrane helix</keyword>
<dbReference type="GO" id="GO:0005737">
    <property type="term" value="C:cytoplasm"/>
    <property type="evidence" value="ECO:0007669"/>
    <property type="project" value="TreeGrafter"/>
</dbReference>
<dbReference type="InParanoid" id="A0A2R2MIM8"/>
<dbReference type="AlphaFoldDB" id="A0A2R2MIM8"/>
<dbReference type="InterPro" id="IPR007053">
    <property type="entry name" value="LRAT_dom"/>
</dbReference>
<feature type="domain" description="LRAT" evidence="6">
    <location>
        <begin position="12"/>
        <end position="123"/>
    </location>
</feature>
<dbReference type="PANTHER" id="PTHR13943:SF77">
    <property type="entry name" value="LRAT DOMAIN-CONTAINING PROTEIN"/>
    <property type="match status" value="1"/>
</dbReference>
<dbReference type="KEGG" id="lak:106157902"/>
<dbReference type="Pfam" id="PF04970">
    <property type="entry name" value="LRAT"/>
    <property type="match status" value="1"/>
</dbReference>
<sequence length="150" mass="16736">MDNNSLVPGDLVEFRRSWLFSHWAVYIGEENVVHQTGECNPGSFFSDSSVSSMEMDEVRMQPFLTVAGKSKAFKNNRRDSNYGCDEIVARALSKLGVSGYNLVWDNSEHFAAWCRYGEGCSEQAQTIWTMFFGSMAVIVGGIAALTGLRR</sequence>
<evidence type="ECO:0000256" key="3">
    <source>
        <dbReference type="ARBA" id="ARBA00022801"/>
    </source>
</evidence>
<dbReference type="GO" id="GO:0070292">
    <property type="term" value="P:N-acylphosphatidylethanolamine metabolic process"/>
    <property type="evidence" value="ECO:0007669"/>
    <property type="project" value="TreeGrafter"/>
</dbReference>
<feature type="transmembrane region" description="Helical" evidence="5">
    <location>
        <begin position="127"/>
        <end position="148"/>
    </location>
</feature>
<evidence type="ECO:0000256" key="1">
    <source>
        <dbReference type="ARBA" id="ARBA00007824"/>
    </source>
</evidence>
<evidence type="ECO:0000256" key="4">
    <source>
        <dbReference type="ARBA" id="ARBA00023098"/>
    </source>
</evidence>
<keyword evidence="3" id="KW-0378">Hydrolase</keyword>
<dbReference type="PROSITE" id="PS51934">
    <property type="entry name" value="LRAT"/>
    <property type="match status" value="1"/>
</dbReference>
<dbReference type="GO" id="GO:0016410">
    <property type="term" value="F:N-acyltransferase activity"/>
    <property type="evidence" value="ECO:0007669"/>
    <property type="project" value="TreeGrafter"/>
</dbReference>
<dbReference type="GO" id="GO:0004623">
    <property type="term" value="F:phospholipase A2 activity"/>
    <property type="evidence" value="ECO:0007669"/>
    <property type="project" value="TreeGrafter"/>
</dbReference>
<keyword evidence="5" id="KW-0472">Membrane</keyword>
<evidence type="ECO:0000259" key="6">
    <source>
        <dbReference type="PROSITE" id="PS51934"/>
    </source>
</evidence>
<proteinExistence type="inferred from homology"/>
<keyword evidence="7" id="KW-1185">Reference proteome</keyword>
<dbReference type="OrthoDB" id="421951at2759"/>
<dbReference type="PANTHER" id="PTHR13943">
    <property type="entry name" value="HRAS-LIKE SUPPRESSOR - RELATED"/>
    <property type="match status" value="1"/>
</dbReference>
<evidence type="ECO:0000313" key="8">
    <source>
        <dbReference type="RefSeq" id="XP_023930049.1"/>
    </source>
</evidence>
<keyword evidence="5" id="KW-0812">Transmembrane</keyword>
<dbReference type="GO" id="GO:0008970">
    <property type="term" value="F:phospholipase A1 activity"/>
    <property type="evidence" value="ECO:0007669"/>
    <property type="project" value="TreeGrafter"/>
</dbReference>
<dbReference type="Proteomes" id="UP000085678">
    <property type="component" value="Unplaced"/>
</dbReference>
<evidence type="ECO:0000256" key="5">
    <source>
        <dbReference type="SAM" id="Phobius"/>
    </source>
</evidence>
<keyword evidence="4" id="KW-0443">Lipid metabolism</keyword>
<reference evidence="8" key="1">
    <citation type="submission" date="2025-08" db="UniProtKB">
        <authorList>
            <consortium name="RefSeq"/>
        </authorList>
    </citation>
    <scope>IDENTIFICATION</scope>
    <source>
        <tissue evidence="8">Gonads</tissue>
    </source>
</reference>
<dbReference type="RefSeq" id="XP_023930049.1">
    <property type="nucleotide sequence ID" value="XM_024074281.1"/>
</dbReference>
<evidence type="ECO:0000313" key="7">
    <source>
        <dbReference type="Proteomes" id="UP000085678"/>
    </source>
</evidence>
<accession>A0A2R2MIM8</accession>
<protein>
    <submittedName>
        <fullName evidence="8">Phospholipid-metabolizing enzyme A-C1-like</fullName>
    </submittedName>
</protein>
<dbReference type="Gene3D" id="3.90.1720.10">
    <property type="entry name" value="endopeptidase domain like (from Nostoc punctiforme)"/>
    <property type="match status" value="1"/>
</dbReference>
<evidence type="ECO:0000256" key="2">
    <source>
        <dbReference type="ARBA" id="ARBA00022679"/>
    </source>
</evidence>
<comment type="similarity">
    <text evidence="1">Belongs to the H-rev107 family.</text>
</comment>
<keyword evidence="2" id="KW-0808">Transferase</keyword>
<dbReference type="InterPro" id="IPR051496">
    <property type="entry name" value="H-rev107_PLA/AT"/>
</dbReference>
<gene>
    <name evidence="8" type="primary">LOC106157902</name>
</gene>